<dbReference type="InterPro" id="IPR050276">
    <property type="entry name" value="MshD_Acetyltransferase"/>
</dbReference>
<evidence type="ECO:0000256" key="4">
    <source>
        <dbReference type="HAMAP-Rule" id="MF_01698"/>
    </source>
</evidence>
<dbReference type="InterPro" id="IPR000182">
    <property type="entry name" value="GNAT_dom"/>
</dbReference>
<feature type="binding site" evidence="4">
    <location>
        <begin position="252"/>
        <end position="254"/>
    </location>
    <ligand>
        <name>acetyl-CoA</name>
        <dbReference type="ChEBI" id="CHEBI:57288"/>
        <label>2</label>
    </ligand>
</feature>
<comment type="caution">
    <text evidence="4">Lacks conserved residue(s) required for the propagation of feature annotation.</text>
</comment>
<dbReference type="KEGG" id="gcr:GcLGCM259_2117"/>
<evidence type="ECO:0000313" key="7">
    <source>
        <dbReference type="Proteomes" id="UP000307000"/>
    </source>
</evidence>
<protein>
    <recommendedName>
        <fullName evidence="4">Mycothiol acetyltransferase</fullName>
        <shortName evidence="4">MSH acetyltransferase</shortName>
        <ecNumber evidence="4">2.3.1.189</ecNumber>
    </recommendedName>
    <alternativeName>
        <fullName evidence="4">Mycothiol synthase</fullName>
    </alternativeName>
</protein>
<feature type="binding site" evidence="4">
    <location>
        <position position="195"/>
    </location>
    <ligand>
        <name>1D-myo-inositol 2-(L-cysteinylamino)-2-deoxy-alpha-D-glucopyranoside</name>
        <dbReference type="ChEBI" id="CHEBI:58887"/>
    </ligand>
</feature>
<keyword evidence="2 4" id="KW-0677">Repeat</keyword>
<feature type="binding site" evidence="4">
    <location>
        <position position="235"/>
    </location>
    <ligand>
        <name>1D-myo-inositol 2-(L-cysteinylamino)-2-deoxy-alpha-D-glucopyranoside</name>
        <dbReference type="ChEBI" id="CHEBI:58887"/>
    </ligand>
</feature>
<gene>
    <name evidence="4" type="primary">mshD</name>
    <name evidence="6" type="ORF">GcLGCM259_2117</name>
</gene>
<dbReference type="InterPro" id="IPR017813">
    <property type="entry name" value="Mycothiol_AcTrfase"/>
</dbReference>
<comment type="catalytic activity">
    <reaction evidence="4">
        <text>1D-myo-inositol 2-(L-cysteinylamino)-2-deoxy-alpha-D-glucopyranoside + acetyl-CoA = mycothiol + CoA + H(+)</text>
        <dbReference type="Rhea" id="RHEA:26172"/>
        <dbReference type="ChEBI" id="CHEBI:15378"/>
        <dbReference type="ChEBI" id="CHEBI:16768"/>
        <dbReference type="ChEBI" id="CHEBI:57287"/>
        <dbReference type="ChEBI" id="CHEBI:57288"/>
        <dbReference type="ChEBI" id="CHEBI:58887"/>
        <dbReference type="EC" id="2.3.1.189"/>
    </reaction>
</comment>
<dbReference type="PROSITE" id="PS51186">
    <property type="entry name" value="GNAT"/>
    <property type="match status" value="1"/>
</dbReference>
<keyword evidence="3 4" id="KW-0012">Acyltransferase</keyword>
<reference evidence="6 7" key="1">
    <citation type="submission" date="2018-12" db="EMBL/GenBank/DDBJ databases">
        <title>Complete Genome Sequence of Glutamicibacter creatinolyticus strain LGCM259,isolated from an abscess of a 12-year-old mare in Italy.</title>
        <authorList>
            <person name="Santos R.G."/>
            <person name="Silva A.L."/>
            <person name="Seyffert N."/>
            <person name="Castro T.L.P."/>
            <person name="Attili A.R."/>
            <person name="Rifici C."/>
            <person name="Mazzullo G."/>
            <person name="Brenig B."/>
            <person name="Venanzi F."/>
            <person name="Azevedo V."/>
        </authorList>
    </citation>
    <scope>NUCLEOTIDE SEQUENCE [LARGE SCALE GENOMIC DNA]</scope>
    <source>
        <strain evidence="6 7">LGCM 259</strain>
    </source>
</reference>
<evidence type="ECO:0000313" key="6">
    <source>
        <dbReference type="EMBL" id="QCY47831.1"/>
    </source>
</evidence>
<feature type="binding site" evidence="4">
    <location>
        <position position="248"/>
    </location>
    <ligand>
        <name>1D-myo-inositol 2-(L-cysteinylamino)-2-deoxy-alpha-D-glucopyranoside</name>
        <dbReference type="ChEBI" id="CHEBI:58887"/>
    </ligand>
</feature>
<feature type="binding site" evidence="4">
    <location>
        <begin position="291"/>
        <end position="296"/>
    </location>
    <ligand>
        <name>acetyl-CoA</name>
        <dbReference type="ChEBI" id="CHEBI:57288"/>
        <label>2</label>
    </ligand>
</feature>
<evidence type="ECO:0000256" key="1">
    <source>
        <dbReference type="ARBA" id="ARBA00022679"/>
    </source>
</evidence>
<dbReference type="EC" id="2.3.1.189" evidence="4"/>
<feature type="binding site" evidence="4">
    <location>
        <begin position="259"/>
        <end position="265"/>
    </location>
    <ligand>
        <name>acetyl-CoA</name>
        <dbReference type="ChEBI" id="CHEBI:57288"/>
        <label>2</label>
    </ligand>
</feature>
<comment type="similarity">
    <text evidence="4">Belongs to the acetyltransferase family. MshD subfamily.</text>
</comment>
<evidence type="ECO:0000256" key="3">
    <source>
        <dbReference type="ARBA" id="ARBA00023315"/>
    </source>
</evidence>
<dbReference type="Proteomes" id="UP000307000">
    <property type="component" value="Chromosome"/>
</dbReference>
<proteinExistence type="inferred from homology"/>
<dbReference type="EMBL" id="CP034412">
    <property type="protein sequence ID" value="QCY47831.1"/>
    <property type="molecule type" value="Genomic_DNA"/>
</dbReference>
<comment type="function">
    <text evidence="4">Catalyzes the transfer of acetyl from acetyl-CoA to desacetylmycothiol (Cys-GlcN-Ins) to form mycothiol.</text>
</comment>
<dbReference type="Gene3D" id="3.40.630.30">
    <property type="match status" value="1"/>
</dbReference>
<dbReference type="GO" id="GO:0035447">
    <property type="term" value="F:mycothiol synthase activity"/>
    <property type="evidence" value="ECO:0007669"/>
    <property type="project" value="UniProtKB-UniRule"/>
</dbReference>
<dbReference type="NCBIfam" id="TIGR03448">
    <property type="entry name" value="mycothiol_MshD"/>
    <property type="match status" value="1"/>
</dbReference>
<dbReference type="HAMAP" id="MF_01698">
    <property type="entry name" value="MshD"/>
    <property type="match status" value="1"/>
</dbReference>
<feature type="binding site" evidence="4">
    <location>
        <position position="286"/>
    </location>
    <ligand>
        <name>1D-myo-inositol 2-(L-cysteinylamino)-2-deoxy-alpha-D-glucopyranoside</name>
        <dbReference type="ChEBI" id="CHEBI:58887"/>
    </ligand>
</feature>
<dbReference type="Pfam" id="PF00583">
    <property type="entry name" value="Acetyltransf_1"/>
    <property type="match status" value="1"/>
</dbReference>
<accession>A0A5B7WUS7</accession>
<feature type="domain" description="N-acetyltransferase" evidence="5">
    <location>
        <begin position="168"/>
        <end position="316"/>
    </location>
</feature>
<dbReference type="PANTHER" id="PTHR43617:SF31">
    <property type="entry name" value="MYCOTHIOL ACETYLTRANSFERASE"/>
    <property type="match status" value="1"/>
</dbReference>
<organism evidence="6 7">
    <name type="scientific">Glutamicibacter creatinolyticus</name>
    <dbReference type="NCBI Taxonomy" id="162496"/>
    <lineage>
        <taxon>Bacteria</taxon>
        <taxon>Bacillati</taxon>
        <taxon>Actinomycetota</taxon>
        <taxon>Actinomycetes</taxon>
        <taxon>Micrococcales</taxon>
        <taxon>Micrococcaceae</taxon>
        <taxon>Glutamicibacter</taxon>
    </lineage>
</organism>
<feature type="binding site" evidence="4">
    <location>
        <begin position="94"/>
        <end position="96"/>
    </location>
    <ligand>
        <name>acetyl-CoA</name>
        <dbReference type="ChEBI" id="CHEBI:57288"/>
        <label>1</label>
    </ligand>
</feature>
<feature type="binding site" evidence="4">
    <location>
        <position position="44"/>
    </location>
    <ligand>
        <name>1D-myo-inositol 2-(L-cysteinylamino)-2-deoxy-alpha-D-glucopyranoside</name>
        <dbReference type="ChEBI" id="CHEBI:58887"/>
    </ligand>
</feature>
<keyword evidence="1 4" id="KW-0808">Transferase</keyword>
<dbReference type="PANTHER" id="PTHR43617">
    <property type="entry name" value="L-AMINO ACID N-ACETYLTRANSFERASE"/>
    <property type="match status" value="1"/>
</dbReference>
<dbReference type="InterPro" id="IPR016181">
    <property type="entry name" value="Acyl_CoA_acyltransferase"/>
</dbReference>
<keyword evidence="7" id="KW-1185">Reference proteome</keyword>
<name>A0A5B7WUS7_9MICC</name>
<comment type="subunit">
    <text evidence="4">Monomer.</text>
</comment>
<dbReference type="PIRSF" id="PIRSF021524">
    <property type="entry name" value="MSH_acetyltransferase"/>
    <property type="match status" value="1"/>
</dbReference>
<sequence>MSTQPKLPLSVLSLPGAADNRLRRQVMDLARTAQGSDGNPPFSEQTFIDLAAQQADRSLLGVYAYAAEDSTEELLLGAAIAVRGAETEPWTVELVVHPDYRQRQVAGNLLQQLGGSLDLSQAQGWAHGAHPAAQVLAERHGLQRQRELNKMRRTQQQPLPVAQLPENLQLRTFVPGQDEQAWLQANAAAFADHPEQGSLTLADLQARMAEDWFDPEGFFLAVDQDETVLGFHWTKLPQPEPGTARVGEVYVVGVTPGAQGLGLGRSLTATGVNHLLARGVEAVMLYVDAENTAAVKLYESLGFTVWDVDVMYGPAR</sequence>
<evidence type="ECO:0000256" key="2">
    <source>
        <dbReference type="ARBA" id="ARBA00022737"/>
    </source>
</evidence>
<dbReference type="GO" id="GO:0010125">
    <property type="term" value="P:mycothiol biosynthetic process"/>
    <property type="evidence" value="ECO:0007669"/>
    <property type="project" value="UniProtKB-UniRule"/>
</dbReference>
<dbReference type="SUPFAM" id="SSF55729">
    <property type="entry name" value="Acyl-CoA N-acyltransferases (Nat)"/>
    <property type="match status" value="1"/>
</dbReference>
<dbReference type="GO" id="GO:0008999">
    <property type="term" value="F:protein-N-terminal-alanine acetyltransferase activity"/>
    <property type="evidence" value="ECO:0007669"/>
    <property type="project" value="TreeGrafter"/>
</dbReference>
<evidence type="ECO:0000259" key="5">
    <source>
        <dbReference type="PROSITE" id="PS51186"/>
    </source>
</evidence>
<dbReference type="CDD" id="cd04301">
    <property type="entry name" value="NAT_SF"/>
    <property type="match status" value="1"/>
</dbReference>
<dbReference type="AlphaFoldDB" id="A0A5B7WUS7"/>
<dbReference type="RefSeq" id="WP_138926615.1">
    <property type="nucleotide sequence ID" value="NZ_CP034412.1"/>
</dbReference>